<sequence length="200" mass="24302">MLPQRVAAVKKSENYWQFMRDFSKPAEEAVIYQSRLKKIVSDDLVLYNENSLNAMRKINAGYEVWFNRELKAYCFKKYEFYRFLERPEYNINWKDHLSKRLLPDNGLFIIIRDTLFIIEIKFQQTPSSVDEKLQTCDFKRKQYTKLVHSLGWRVEYVYVLNDWYNRPEYRDVLDYIICVNCHYQFNTIPLRWFGLPDGGN</sequence>
<comment type="caution">
    <text evidence="1">The sequence shown here is derived from an EMBL/GenBank/DDBJ whole genome shotgun (WGS) entry which is preliminary data.</text>
</comment>
<dbReference type="EMBL" id="ACDX02000016">
    <property type="protein sequence ID" value="EFC87636.1"/>
    <property type="molecule type" value="Genomic_DNA"/>
</dbReference>
<name>D2ZYZ2_NEIM2</name>
<organism evidence="1 2">
    <name type="scientific">Neisseria mucosa (strain ATCC 25996 / DSM 4631 / NCTC 10774 / M26)</name>
    <dbReference type="NCBI Taxonomy" id="546266"/>
    <lineage>
        <taxon>Bacteria</taxon>
        <taxon>Pseudomonadati</taxon>
        <taxon>Pseudomonadota</taxon>
        <taxon>Betaproteobacteria</taxon>
        <taxon>Neisseriales</taxon>
        <taxon>Neisseriaceae</taxon>
        <taxon>Neisseria</taxon>
    </lineage>
</organism>
<gene>
    <name evidence="1" type="ORF">NEIMUCOT_05858</name>
</gene>
<dbReference type="eggNOG" id="ENOG502ZJ2G">
    <property type="taxonomic scope" value="Bacteria"/>
</dbReference>
<reference evidence="1 2" key="1">
    <citation type="submission" date="2009-10" db="EMBL/GenBank/DDBJ databases">
        <authorList>
            <person name="Weinstock G."/>
            <person name="Sodergren E."/>
            <person name="Clifton S."/>
            <person name="Fulton L."/>
            <person name="Fulton B."/>
            <person name="Courtney L."/>
            <person name="Fronick C."/>
            <person name="Harrison M."/>
            <person name="Strong C."/>
            <person name="Farmer C."/>
            <person name="Delahaunty K."/>
            <person name="Markovic C."/>
            <person name="Hall O."/>
            <person name="Minx P."/>
            <person name="Tomlinson C."/>
            <person name="Mitreva M."/>
            <person name="Nelson J."/>
            <person name="Hou S."/>
            <person name="Wollam A."/>
            <person name="Pepin K.H."/>
            <person name="Johnson M."/>
            <person name="Bhonagiri V."/>
            <person name="Nash W.E."/>
            <person name="Warren W."/>
            <person name="Chinwalla A."/>
            <person name="Mardis E.R."/>
            <person name="Wilson R.K."/>
        </authorList>
    </citation>
    <scope>NUCLEOTIDE SEQUENCE [LARGE SCALE GENOMIC DNA]</scope>
    <source>
        <strain evidence="2">ATCC 25996 / DSM 4631 / NCTC 10774 / M26</strain>
    </source>
</reference>
<evidence type="ECO:0000313" key="2">
    <source>
        <dbReference type="Proteomes" id="UP000003344"/>
    </source>
</evidence>
<dbReference type="AlphaFoldDB" id="D2ZYZ2"/>
<protein>
    <submittedName>
        <fullName evidence="1">Uncharacterized protein</fullName>
    </submittedName>
</protein>
<dbReference type="Proteomes" id="UP000003344">
    <property type="component" value="Unassembled WGS sequence"/>
</dbReference>
<evidence type="ECO:0000313" key="1">
    <source>
        <dbReference type="EMBL" id="EFC87636.1"/>
    </source>
</evidence>
<proteinExistence type="predicted"/>
<accession>D2ZYZ2</accession>